<feature type="chain" id="PRO_5008535938" description="Lipoprotein" evidence="1">
    <location>
        <begin position="18"/>
        <end position="127"/>
    </location>
</feature>
<sequence>MQFPSILTLGVISLALAACQTPQQAVQSKENLLAAAGFTLQPANSPARMAAMKKLPPNKFVRQTSGGTVVYVYADPAGCQCVYFGNQTAWSNYRAAVFAKQLADEQQMTAMMNQDAFDFGPWGPGFW</sequence>
<reference evidence="2" key="1">
    <citation type="submission" date="2016-07" db="EMBL/GenBank/DDBJ databases">
        <title>Microvirga ossetica sp. nov. a new species of rhizobia isolated from root nodules of the legume species Vicia alpestris Steven originated from North Ossetia region in the Caucasus.</title>
        <authorList>
            <person name="Safronova V.I."/>
            <person name="Kuznetsova I.G."/>
            <person name="Sazanova A.L."/>
            <person name="Belimov A."/>
            <person name="Andronov E."/>
            <person name="Osledkin Y.S."/>
            <person name="Onishchuk O.P."/>
            <person name="Kurchak O.N."/>
            <person name="Shaposhnikov A.I."/>
            <person name="Willems A."/>
            <person name="Tikhonovich I.A."/>
        </authorList>
    </citation>
    <scope>NUCLEOTIDE SEQUENCE [LARGE SCALE GENOMIC DNA]</scope>
    <source>
        <strain evidence="2">V5/3M</strain>
    </source>
</reference>
<evidence type="ECO:0008006" key="3">
    <source>
        <dbReference type="Google" id="ProtNLM"/>
    </source>
</evidence>
<gene>
    <name evidence="2" type="ORF">BB934_02450</name>
</gene>
<evidence type="ECO:0000313" key="2">
    <source>
        <dbReference type="EMBL" id="ANY77214.1"/>
    </source>
</evidence>
<name>A0A1B2EB54_9HYPH</name>
<dbReference type="AlphaFoldDB" id="A0A1B2EB54"/>
<organism evidence="2">
    <name type="scientific">Microvirga ossetica</name>
    <dbReference type="NCBI Taxonomy" id="1882682"/>
    <lineage>
        <taxon>Bacteria</taxon>
        <taxon>Pseudomonadati</taxon>
        <taxon>Pseudomonadota</taxon>
        <taxon>Alphaproteobacteria</taxon>
        <taxon>Hyphomicrobiales</taxon>
        <taxon>Methylobacteriaceae</taxon>
        <taxon>Microvirga</taxon>
    </lineage>
</organism>
<protein>
    <recommendedName>
        <fullName evidence="3">Lipoprotein</fullName>
    </recommendedName>
</protein>
<keyword evidence="1" id="KW-0732">Signal</keyword>
<dbReference type="KEGG" id="moc:BB934_02450"/>
<accession>A0A1B2EB54</accession>
<dbReference type="RefSeq" id="WP_099508209.1">
    <property type="nucleotide sequence ID" value="NZ_CP016616.1"/>
</dbReference>
<proteinExistence type="predicted"/>
<dbReference type="EMBL" id="CP016616">
    <property type="protein sequence ID" value="ANY77214.1"/>
    <property type="molecule type" value="Genomic_DNA"/>
</dbReference>
<evidence type="ECO:0000256" key="1">
    <source>
        <dbReference type="SAM" id="SignalP"/>
    </source>
</evidence>
<dbReference type="OrthoDB" id="7596417at2"/>
<feature type="signal peptide" evidence="1">
    <location>
        <begin position="1"/>
        <end position="17"/>
    </location>
</feature>